<dbReference type="SUPFAM" id="SSF55826">
    <property type="entry name" value="YbaK/ProRS associated domain"/>
    <property type="match status" value="1"/>
</dbReference>
<reference evidence="3" key="1">
    <citation type="submission" date="2017-02" db="EMBL/GenBank/DDBJ databases">
        <title>Comparative genomics and description of representatives of a novel lineage of planctomycetes thriving in anoxic sediments.</title>
        <authorList>
            <person name="Spring S."/>
            <person name="Bunk B."/>
            <person name="Sproer C."/>
        </authorList>
    </citation>
    <scope>NUCLEOTIDE SEQUENCE [LARGE SCALE GENOMIC DNA]</scope>
    <source>
        <strain evidence="3">ST-NAGAB-D1</strain>
    </source>
</reference>
<sequence length="153" mass="17343">MQLMDYLDKIHAKYEVKQHRPTFTAQEMAAEEHVPGIHVAKPVVIKADESYYMCVLPASYKIDFDMLKRQLGAESLELAEEGEMAKMFGDCALGAEPPFGNLYGLTTFVDETLAEEDYIVFQGGTHENAIRMEMSEYKRLAKPTVMSFSYPSQ</sequence>
<dbReference type="Gene3D" id="3.90.960.10">
    <property type="entry name" value="YbaK/aminoacyl-tRNA synthetase-associated domain"/>
    <property type="match status" value="1"/>
</dbReference>
<dbReference type="AlphaFoldDB" id="A0A1U9NPQ8"/>
<dbReference type="STRING" id="1936003.STSP2_03111"/>
<gene>
    <name evidence="2" type="ORF">STSP2_03111</name>
</gene>
<proteinExistence type="predicted"/>
<dbReference type="Pfam" id="PF04073">
    <property type="entry name" value="tRNA_edit"/>
    <property type="match status" value="1"/>
</dbReference>
<dbReference type="InterPro" id="IPR007214">
    <property type="entry name" value="YbaK/aa-tRNA-synth-assoc-dom"/>
</dbReference>
<accession>A0A1U9NPQ8</accession>
<dbReference type="GO" id="GO:0002161">
    <property type="term" value="F:aminoacyl-tRNA deacylase activity"/>
    <property type="evidence" value="ECO:0007669"/>
    <property type="project" value="InterPro"/>
</dbReference>
<organism evidence="2 3">
    <name type="scientific">Anaerohalosphaera lusitana</name>
    <dbReference type="NCBI Taxonomy" id="1936003"/>
    <lineage>
        <taxon>Bacteria</taxon>
        <taxon>Pseudomonadati</taxon>
        <taxon>Planctomycetota</taxon>
        <taxon>Phycisphaerae</taxon>
        <taxon>Sedimentisphaerales</taxon>
        <taxon>Anaerohalosphaeraceae</taxon>
        <taxon>Anaerohalosphaera</taxon>
    </lineage>
</organism>
<evidence type="ECO:0000313" key="3">
    <source>
        <dbReference type="Proteomes" id="UP000189674"/>
    </source>
</evidence>
<dbReference type="KEGG" id="alus:STSP2_03111"/>
<dbReference type="InterPro" id="IPR036754">
    <property type="entry name" value="YbaK/aa-tRNA-synt-asso_dom_sf"/>
</dbReference>
<evidence type="ECO:0000259" key="1">
    <source>
        <dbReference type="Pfam" id="PF04073"/>
    </source>
</evidence>
<evidence type="ECO:0000313" key="2">
    <source>
        <dbReference type="EMBL" id="AQT69911.1"/>
    </source>
</evidence>
<dbReference type="EMBL" id="CP019791">
    <property type="protein sequence ID" value="AQT69911.1"/>
    <property type="molecule type" value="Genomic_DNA"/>
</dbReference>
<dbReference type="RefSeq" id="WP_146663552.1">
    <property type="nucleotide sequence ID" value="NZ_CP019791.1"/>
</dbReference>
<protein>
    <submittedName>
        <fullName evidence="2">YbaK/EbsC protein</fullName>
    </submittedName>
</protein>
<dbReference type="CDD" id="cd04332">
    <property type="entry name" value="YbaK_like"/>
    <property type="match status" value="1"/>
</dbReference>
<keyword evidence="3" id="KW-1185">Reference proteome</keyword>
<dbReference type="Proteomes" id="UP000189674">
    <property type="component" value="Chromosome"/>
</dbReference>
<feature type="domain" description="YbaK/aminoacyl-tRNA synthetase-associated" evidence="1">
    <location>
        <begin position="19"/>
        <end position="139"/>
    </location>
</feature>
<name>A0A1U9NPQ8_9BACT</name>
<dbReference type="OrthoDB" id="9786549at2"/>